<comment type="caution">
    <text evidence="2">The sequence shown here is derived from an EMBL/GenBank/DDBJ whole genome shotgun (WGS) entry which is preliminary data.</text>
</comment>
<reference evidence="2" key="1">
    <citation type="journal article" date="2020" name="New Phytol.">
        <title>Comparative genomics reveals dynamic genome evolution in host specialist ectomycorrhizal fungi.</title>
        <authorList>
            <person name="Lofgren L.A."/>
            <person name="Nguyen N.H."/>
            <person name="Vilgalys R."/>
            <person name="Ruytinx J."/>
            <person name="Liao H.L."/>
            <person name="Branco S."/>
            <person name="Kuo A."/>
            <person name="LaButti K."/>
            <person name="Lipzen A."/>
            <person name="Andreopoulos W."/>
            <person name="Pangilinan J."/>
            <person name="Riley R."/>
            <person name="Hundley H."/>
            <person name="Na H."/>
            <person name="Barry K."/>
            <person name="Grigoriev I.V."/>
            <person name="Stajich J.E."/>
            <person name="Kennedy P.G."/>
        </authorList>
    </citation>
    <scope>NUCLEOTIDE SEQUENCE</scope>
    <source>
        <strain evidence="2">FC203</strain>
    </source>
</reference>
<dbReference type="EMBL" id="JABBWK010000016">
    <property type="protein sequence ID" value="KAG1902585.1"/>
    <property type="molecule type" value="Genomic_DNA"/>
</dbReference>
<dbReference type="AlphaFoldDB" id="A0AAD4EAH3"/>
<sequence length="73" mass="8614">MRMIVPIGAIIVVYASSMSMQMMMRKSKSNQRLMQNPTFLLYASISVSVFDQHRKNFERYRGIKRKVREPKSD</sequence>
<dbReference type="Proteomes" id="UP001195769">
    <property type="component" value="Unassembled WGS sequence"/>
</dbReference>
<organism evidence="2 3">
    <name type="scientific">Suillus fuscotomentosus</name>
    <dbReference type="NCBI Taxonomy" id="1912939"/>
    <lineage>
        <taxon>Eukaryota</taxon>
        <taxon>Fungi</taxon>
        <taxon>Dikarya</taxon>
        <taxon>Basidiomycota</taxon>
        <taxon>Agaricomycotina</taxon>
        <taxon>Agaricomycetes</taxon>
        <taxon>Agaricomycetidae</taxon>
        <taxon>Boletales</taxon>
        <taxon>Suillineae</taxon>
        <taxon>Suillaceae</taxon>
        <taxon>Suillus</taxon>
    </lineage>
</organism>
<keyword evidence="1" id="KW-0472">Membrane</keyword>
<proteinExistence type="predicted"/>
<keyword evidence="1" id="KW-1133">Transmembrane helix</keyword>
<accession>A0AAD4EAH3</accession>
<dbReference type="GeneID" id="64664942"/>
<evidence type="ECO:0000313" key="3">
    <source>
        <dbReference type="Proteomes" id="UP001195769"/>
    </source>
</evidence>
<evidence type="ECO:0000256" key="1">
    <source>
        <dbReference type="SAM" id="Phobius"/>
    </source>
</evidence>
<feature type="transmembrane region" description="Helical" evidence="1">
    <location>
        <begin position="6"/>
        <end position="24"/>
    </location>
</feature>
<dbReference type="RefSeq" id="XP_041228160.1">
    <property type="nucleotide sequence ID" value="XM_041370644.1"/>
</dbReference>
<protein>
    <submittedName>
        <fullName evidence="2">Uncharacterized protein</fullName>
    </submittedName>
</protein>
<keyword evidence="3" id="KW-1185">Reference proteome</keyword>
<evidence type="ECO:0000313" key="2">
    <source>
        <dbReference type="EMBL" id="KAG1902585.1"/>
    </source>
</evidence>
<name>A0AAD4EAH3_9AGAM</name>
<gene>
    <name evidence="2" type="ORF">F5891DRAFT_143496</name>
</gene>
<keyword evidence="1" id="KW-0812">Transmembrane</keyword>